<sequence length="226" mass="26555">MMNTLNLEEQNTIEQAYKKFIITDKHPCIMANAVFKLDNYKLNILDDMTSDAVVTPMLNAIEEYLSHYNFESNDFETLLFCFKNSQYDTELEFEDALWDLLQNLHDQDDQDWDPEVSDDVESSKFSFSLKGKAFYIVGMHPKSSRLARRAPYCTVVFNLHWQFEKLREMGTYQTVKKRIRRRDKKLQGSINPVLRDFGSDTEAKQYSGRAVGTEWKCPFHQKTNTI</sequence>
<keyword evidence="2" id="KW-1185">Reference proteome</keyword>
<dbReference type="Pfam" id="PF08892">
    <property type="entry name" value="YqcI_YcgG"/>
    <property type="match status" value="1"/>
</dbReference>
<comment type="caution">
    <text evidence="1">The sequence shown here is derived from an EMBL/GenBank/DDBJ whole genome shotgun (WGS) entry which is preliminary data.</text>
</comment>
<evidence type="ECO:0000313" key="2">
    <source>
        <dbReference type="Proteomes" id="UP000321734"/>
    </source>
</evidence>
<dbReference type="OrthoDB" id="283514at2"/>
<dbReference type="EMBL" id="VORX01000004">
    <property type="protein sequence ID" value="TXE07763.1"/>
    <property type="molecule type" value="Genomic_DNA"/>
</dbReference>
<evidence type="ECO:0000313" key="1">
    <source>
        <dbReference type="EMBL" id="TXE07763.1"/>
    </source>
</evidence>
<dbReference type="PANTHER" id="PTHR40045">
    <property type="entry name" value="YCGG FAMILY PROTEIN"/>
    <property type="match status" value="1"/>
</dbReference>
<dbReference type="AlphaFoldDB" id="A0A5C7AJQ7"/>
<name>A0A5C7AJQ7_9FLAO</name>
<dbReference type="PANTHER" id="PTHR40045:SF1">
    <property type="entry name" value="YQCI_YCGG FAMILY PROTEIN"/>
    <property type="match status" value="1"/>
</dbReference>
<dbReference type="InterPro" id="IPR014988">
    <property type="entry name" value="Uncharacterised_YqcI/YcgG"/>
</dbReference>
<dbReference type="Proteomes" id="UP000321734">
    <property type="component" value="Unassembled WGS sequence"/>
</dbReference>
<protein>
    <submittedName>
        <fullName evidence="1">YqcI/YcgG family protein</fullName>
    </submittedName>
</protein>
<dbReference type="NCBIfam" id="NF041366">
    <property type="entry name" value="GntA_guanitoxin"/>
    <property type="match status" value="1"/>
</dbReference>
<proteinExistence type="predicted"/>
<reference evidence="1 2" key="1">
    <citation type="submission" date="2019-08" db="EMBL/GenBank/DDBJ databases">
        <title>Genome sequence of Gelidibacter salicanalis IC162T.</title>
        <authorList>
            <person name="Bowman J.P."/>
        </authorList>
    </citation>
    <scope>NUCLEOTIDE SEQUENCE [LARGE SCALE GENOMIC DNA]</scope>
    <source>
        <strain evidence="1 2">IC162</strain>
    </source>
</reference>
<accession>A0A5C7AJQ7</accession>
<gene>
    <name evidence="1" type="ORF">ES711_10000</name>
</gene>
<dbReference type="RefSeq" id="WP_146893157.1">
    <property type="nucleotide sequence ID" value="NZ_VORX01000004.1"/>
</dbReference>
<organism evidence="1 2">
    <name type="scientific">Gelidibacter salicanalis</name>
    <dbReference type="NCBI Taxonomy" id="291193"/>
    <lineage>
        <taxon>Bacteria</taxon>
        <taxon>Pseudomonadati</taxon>
        <taxon>Bacteroidota</taxon>
        <taxon>Flavobacteriia</taxon>
        <taxon>Flavobacteriales</taxon>
        <taxon>Flavobacteriaceae</taxon>
        <taxon>Gelidibacter</taxon>
    </lineage>
</organism>